<feature type="transmembrane region" description="Helical" evidence="1">
    <location>
        <begin position="370"/>
        <end position="390"/>
    </location>
</feature>
<dbReference type="Proteomes" id="UP000523139">
    <property type="component" value="Unassembled WGS sequence"/>
</dbReference>
<evidence type="ECO:0000313" key="3">
    <source>
        <dbReference type="Proteomes" id="UP000523139"/>
    </source>
</evidence>
<reference evidence="2 3" key="1">
    <citation type="submission" date="2020-04" db="EMBL/GenBank/DDBJ databases">
        <title>Nesterenkonia sp. nov., isolated from marine sediment.</title>
        <authorList>
            <person name="Zhang G."/>
        </authorList>
    </citation>
    <scope>NUCLEOTIDE SEQUENCE [LARGE SCALE GENOMIC DNA]</scope>
    <source>
        <strain evidence="2 3">MY13</strain>
    </source>
</reference>
<evidence type="ECO:0008006" key="4">
    <source>
        <dbReference type="Google" id="ProtNLM"/>
    </source>
</evidence>
<feature type="transmembrane region" description="Helical" evidence="1">
    <location>
        <begin position="405"/>
        <end position="429"/>
    </location>
</feature>
<name>A0A7X8YE53_9MICC</name>
<keyword evidence="1" id="KW-1133">Transmembrane helix</keyword>
<sequence length="447" mass="49852">MITAVGVVLAALSMQYCRLNGWTNPEMYHWGCYSDVAALWSARELDQSPGAPFNTDYANFEYPALTMILASLVAWVTHGLDGLFGETGLAYWEMRNSLLYWDLTFLLAAAAWFVLTLTVMKAAGNRPWDALIVATSPAIIFGIGINWDIFPAAALALAILFYLRRQWVLAGVFIGIGVSLKLYPLFLLGAAFTLTLRAWLIDRQLLPLGGNKTDDDAAAESETDEPPRPAATKEHIADWVDFARLTLAAVVSWLLINIPVMLVSFESWLEFYEFSASRAPGWSSLWQAWGALREAPMEPETVSVLSLVFFTLSCAAVLAVGLTAPVSPRMVQLLLLIVAAFMIFNKVYSPQFMMWLLPLIALAAPRWRDVGIWTAAQVFHFWVIWMHLAARDSDASVQHLLDERVYLAAVAIHMLSTLYICAVVLVDIYQPQRDVIRQSLGQRSRTP</sequence>
<organism evidence="2 3">
    <name type="scientific">Nesterenkonia sedimenti</name>
    <dbReference type="NCBI Taxonomy" id="1463632"/>
    <lineage>
        <taxon>Bacteria</taxon>
        <taxon>Bacillati</taxon>
        <taxon>Actinomycetota</taxon>
        <taxon>Actinomycetes</taxon>
        <taxon>Micrococcales</taxon>
        <taxon>Micrococcaceae</taxon>
        <taxon>Nesterenkonia</taxon>
    </lineage>
</organism>
<feature type="transmembrane region" description="Helical" evidence="1">
    <location>
        <begin position="242"/>
        <end position="265"/>
    </location>
</feature>
<feature type="transmembrane region" description="Helical" evidence="1">
    <location>
        <begin position="330"/>
        <end position="349"/>
    </location>
</feature>
<feature type="transmembrane region" description="Helical" evidence="1">
    <location>
        <begin position="60"/>
        <end position="77"/>
    </location>
</feature>
<dbReference type="AlphaFoldDB" id="A0A7X8YE53"/>
<keyword evidence="3" id="KW-1185">Reference proteome</keyword>
<keyword evidence="1" id="KW-0812">Transmembrane</keyword>
<evidence type="ECO:0000256" key="1">
    <source>
        <dbReference type="SAM" id="Phobius"/>
    </source>
</evidence>
<proteinExistence type="predicted"/>
<accession>A0A7X8YE53</accession>
<dbReference type="RefSeq" id="WP_168887931.1">
    <property type="nucleotide sequence ID" value="NZ_JABAHY010000010.1"/>
</dbReference>
<dbReference type="PIRSF" id="PIRSF010361">
    <property type="entry name" value="UCP010361"/>
    <property type="match status" value="1"/>
</dbReference>
<feature type="transmembrane region" description="Helical" evidence="1">
    <location>
        <begin position="98"/>
        <end position="119"/>
    </location>
</feature>
<dbReference type="InterPro" id="IPR016570">
    <property type="entry name" value="UCP010361"/>
</dbReference>
<feature type="transmembrane region" description="Helical" evidence="1">
    <location>
        <begin position="139"/>
        <end position="162"/>
    </location>
</feature>
<evidence type="ECO:0000313" key="2">
    <source>
        <dbReference type="EMBL" id="NLS10448.1"/>
    </source>
</evidence>
<protein>
    <recommendedName>
        <fullName evidence="4">DUF2029 domain-containing protein</fullName>
    </recommendedName>
</protein>
<keyword evidence="1" id="KW-0472">Membrane</keyword>
<gene>
    <name evidence="2" type="ORF">HGQ17_10695</name>
</gene>
<comment type="caution">
    <text evidence="2">The sequence shown here is derived from an EMBL/GenBank/DDBJ whole genome shotgun (WGS) entry which is preliminary data.</text>
</comment>
<dbReference type="EMBL" id="JABAHY010000010">
    <property type="protein sequence ID" value="NLS10448.1"/>
    <property type="molecule type" value="Genomic_DNA"/>
</dbReference>
<feature type="transmembrane region" description="Helical" evidence="1">
    <location>
        <begin position="302"/>
        <end position="324"/>
    </location>
</feature>